<keyword evidence="3" id="KW-0119">Carbohydrate metabolism</keyword>
<keyword evidence="4" id="KW-0812">Transmembrane</keyword>
<organism evidence="5 6">
    <name type="scientific">Zasmidium cellare ATCC 36951</name>
    <dbReference type="NCBI Taxonomy" id="1080233"/>
    <lineage>
        <taxon>Eukaryota</taxon>
        <taxon>Fungi</taxon>
        <taxon>Dikarya</taxon>
        <taxon>Ascomycota</taxon>
        <taxon>Pezizomycotina</taxon>
        <taxon>Dothideomycetes</taxon>
        <taxon>Dothideomycetidae</taxon>
        <taxon>Mycosphaerellales</taxon>
        <taxon>Mycosphaerellaceae</taxon>
        <taxon>Zasmidium</taxon>
    </lineage>
</organism>
<evidence type="ECO:0000256" key="2">
    <source>
        <dbReference type="ARBA" id="ARBA00023253"/>
    </source>
</evidence>
<proteinExistence type="predicted"/>
<evidence type="ECO:0008006" key="7">
    <source>
        <dbReference type="Google" id="ProtNLM"/>
    </source>
</evidence>
<evidence type="ECO:0000313" key="6">
    <source>
        <dbReference type="Proteomes" id="UP000799537"/>
    </source>
</evidence>
<gene>
    <name evidence="5" type="ORF">M409DRAFT_25456</name>
</gene>
<evidence type="ECO:0000256" key="1">
    <source>
        <dbReference type="ARBA" id="ARBA00022679"/>
    </source>
</evidence>
<dbReference type="Proteomes" id="UP000799537">
    <property type="component" value="Unassembled WGS sequence"/>
</dbReference>
<evidence type="ECO:0000256" key="3">
    <source>
        <dbReference type="ARBA" id="ARBA00023277"/>
    </source>
</evidence>
<evidence type="ECO:0000313" key="5">
    <source>
        <dbReference type="EMBL" id="KAF2164109.1"/>
    </source>
</evidence>
<dbReference type="EMBL" id="ML993605">
    <property type="protein sequence ID" value="KAF2164109.1"/>
    <property type="molecule type" value="Genomic_DNA"/>
</dbReference>
<dbReference type="GeneID" id="54560970"/>
<dbReference type="OrthoDB" id="20368at2759"/>
<dbReference type="Pfam" id="PF10250">
    <property type="entry name" value="O-FucT"/>
    <property type="match status" value="1"/>
</dbReference>
<dbReference type="InterPro" id="IPR019378">
    <property type="entry name" value="GDP-Fuc_O-FucTrfase"/>
</dbReference>
<accession>A0A6A6CEM2</accession>
<keyword evidence="4" id="KW-1133">Transmembrane helix</keyword>
<dbReference type="GO" id="GO:0016740">
    <property type="term" value="F:transferase activity"/>
    <property type="evidence" value="ECO:0007669"/>
    <property type="project" value="UniProtKB-KW"/>
</dbReference>
<keyword evidence="6" id="KW-1185">Reference proteome</keyword>
<keyword evidence="2" id="KW-0294">Fucose metabolism</keyword>
<sequence>MQINTSSLQSQPRIVYAIFLLVTLTPLYYVSYQYHLRHPYGSSSPLDRPAHPASPQFIRDWLDTHVVSPFNPYALEWYCNQSDWRPGLVFNLANANGGIGNIRGNMLDFLFQSIEAGASILLPGMASRSDEDLSNVWASRSPFDHFFDEEWFLKTVQKACPEMSVYKPQPDQPLKEAVPGVFYPRSRRADTDFGNSKRAYLEGLQTFLDEHGQVEPDNVTLVDLERTLWEIDTRSLPLNFRRDFGQLLRINPTIRRLAAVVVQQLSLKFGVDIDPRIAIPRGAFYGAHLRTESDAQNAGWLDETNANFSAQTDSYIAQALNHKLKVIYVASGNATDLALFRRKALSHAPPLNVTSKFDLLPPNEAAALKDMTWDQQALVDYEVLQRCSIFGGLAKSSFSYNIAMTRNQWLEDQGRVNDPWMVQHSEDGVSFDDGISRVLARDGVHEQRIPRGMWP</sequence>
<protein>
    <recommendedName>
        <fullName evidence="7">Alternative oxidase</fullName>
    </recommendedName>
</protein>
<reference evidence="5" key="1">
    <citation type="journal article" date="2020" name="Stud. Mycol.">
        <title>101 Dothideomycetes genomes: a test case for predicting lifestyles and emergence of pathogens.</title>
        <authorList>
            <person name="Haridas S."/>
            <person name="Albert R."/>
            <person name="Binder M."/>
            <person name="Bloem J."/>
            <person name="Labutti K."/>
            <person name="Salamov A."/>
            <person name="Andreopoulos B."/>
            <person name="Baker S."/>
            <person name="Barry K."/>
            <person name="Bills G."/>
            <person name="Bluhm B."/>
            <person name="Cannon C."/>
            <person name="Castanera R."/>
            <person name="Culley D."/>
            <person name="Daum C."/>
            <person name="Ezra D."/>
            <person name="Gonzalez J."/>
            <person name="Henrissat B."/>
            <person name="Kuo A."/>
            <person name="Liang C."/>
            <person name="Lipzen A."/>
            <person name="Lutzoni F."/>
            <person name="Magnuson J."/>
            <person name="Mondo S."/>
            <person name="Nolan M."/>
            <person name="Ohm R."/>
            <person name="Pangilinan J."/>
            <person name="Park H.-J."/>
            <person name="Ramirez L."/>
            <person name="Alfaro M."/>
            <person name="Sun H."/>
            <person name="Tritt A."/>
            <person name="Yoshinaga Y."/>
            <person name="Zwiers L.-H."/>
            <person name="Turgeon B."/>
            <person name="Goodwin S."/>
            <person name="Spatafora J."/>
            <person name="Crous P."/>
            <person name="Grigoriev I."/>
        </authorList>
    </citation>
    <scope>NUCLEOTIDE SEQUENCE</scope>
    <source>
        <strain evidence="5">ATCC 36951</strain>
    </source>
</reference>
<dbReference type="CDD" id="cd11296">
    <property type="entry name" value="O-FucT_like"/>
    <property type="match status" value="1"/>
</dbReference>
<name>A0A6A6CEM2_ZASCE</name>
<dbReference type="AlphaFoldDB" id="A0A6A6CEM2"/>
<dbReference type="Gene3D" id="3.40.50.11350">
    <property type="match status" value="1"/>
</dbReference>
<keyword evidence="1" id="KW-0808">Transferase</keyword>
<evidence type="ECO:0000256" key="4">
    <source>
        <dbReference type="SAM" id="Phobius"/>
    </source>
</evidence>
<dbReference type="GO" id="GO:0006004">
    <property type="term" value="P:fucose metabolic process"/>
    <property type="evidence" value="ECO:0007669"/>
    <property type="project" value="UniProtKB-KW"/>
</dbReference>
<feature type="transmembrane region" description="Helical" evidence="4">
    <location>
        <begin position="14"/>
        <end position="32"/>
    </location>
</feature>
<dbReference type="RefSeq" id="XP_033664998.1">
    <property type="nucleotide sequence ID" value="XM_033807698.1"/>
</dbReference>
<keyword evidence="4" id="KW-0472">Membrane</keyword>